<organism evidence="2 3">
    <name type="scientific">Aulographum hederae CBS 113979</name>
    <dbReference type="NCBI Taxonomy" id="1176131"/>
    <lineage>
        <taxon>Eukaryota</taxon>
        <taxon>Fungi</taxon>
        <taxon>Dikarya</taxon>
        <taxon>Ascomycota</taxon>
        <taxon>Pezizomycotina</taxon>
        <taxon>Dothideomycetes</taxon>
        <taxon>Pleosporomycetidae</taxon>
        <taxon>Aulographales</taxon>
        <taxon>Aulographaceae</taxon>
    </lineage>
</organism>
<feature type="region of interest" description="Disordered" evidence="1">
    <location>
        <begin position="22"/>
        <end position="51"/>
    </location>
</feature>
<proteinExistence type="predicted"/>
<dbReference type="Proteomes" id="UP000800041">
    <property type="component" value="Unassembled WGS sequence"/>
</dbReference>
<evidence type="ECO:0000313" key="3">
    <source>
        <dbReference type="Proteomes" id="UP000800041"/>
    </source>
</evidence>
<protein>
    <submittedName>
        <fullName evidence="2">Uncharacterized protein</fullName>
    </submittedName>
</protein>
<dbReference type="EMBL" id="ML977140">
    <property type="protein sequence ID" value="KAF1991046.1"/>
    <property type="molecule type" value="Genomic_DNA"/>
</dbReference>
<dbReference type="AlphaFoldDB" id="A0A6G1HCT8"/>
<gene>
    <name evidence="2" type="ORF">K402DRAFT_389250</name>
</gene>
<keyword evidence="3" id="KW-1185">Reference proteome</keyword>
<accession>A0A6G1HCT8</accession>
<sequence length="105" mass="11793">MPTFVTIITTVVISSYNRTRTDIPRPSSEVQYRPTCSQYPNPYSPTTYSPLTTHHPIPNSQSLVYAAQPSPNFHQQLSPLARRSQKTYSHTPLSVACGHLTFCNI</sequence>
<feature type="compositionally biased region" description="Polar residues" evidence="1">
    <location>
        <begin position="28"/>
        <end position="41"/>
    </location>
</feature>
<name>A0A6G1HCT8_9PEZI</name>
<evidence type="ECO:0000256" key="1">
    <source>
        <dbReference type="SAM" id="MobiDB-lite"/>
    </source>
</evidence>
<evidence type="ECO:0000313" key="2">
    <source>
        <dbReference type="EMBL" id="KAF1991046.1"/>
    </source>
</evidence>
<reference evidence="2" key="1">
    <citation type="journal article" date="2020" name="Stud. Mycol.">
        <title>101 Dothideomycetes genomes: a test case for predicting lifestyles and emergence of pathogens.</title>
        <authorList>
            <person name="Haridas S."/>
            <person name="Albert R."/>
            <person name="Binder M."/>
            <person name="Bloem J."/>
            <person name="Labutti K."/>
            <person name="Salamov A."/>
            <person name="Andreopoulos B."/>
            <person name="Baker S."/>
            <person name="Barry K."/>
            <person name="Bills G."/>
            <person name="Bluhm B."/>
            <person name="Cannon C."/>
            <person name="Castanera R."/>
            <person name="Culley D."/>
            <person name="Daum C."/>
            <person name="Ezra D."/>
            <person name="Gonzalez J."/>
            <person name="Henrissat B."/>
            <person name="Kuo A."/>
            <person name="Liang C."/>
            <person name="Lipzen A."/>
            <person name="Lutzoni F."/>
            <person name="Magnuson J."/>
            <person name="Mondo S."/>
            <person name="Nolan M."/>
            <person name="Ohm R."/>
            <person name="Pangilinan J."/>
            <person name="Park H.-J."/>
            <person name="Ramirez L."/>
            <person name="Alfaro M."/>
            <person name="Sun H."/>
            <person name="Tritt A."/>
            <person name="Yoshinaga Y."/>
            <person name="Zwiers L.-H."/>
            <person name="Turgeon B."/>
            <person name="Goodwin S."/>
            <person name="Spatafora J."/>
            <person name="Crous P."/>
            <person name="Grigoriev I."/>
        </authorList>
    </citation>
    <scope>NUCLEOTIDE SEQUENCE</scope>
    <source>
        <strain evidence="2">CBS 113979</strain>
    </source>
</reference>